<dbReference type="EMBL" id="CM018036">
    <property type="protein sequence ID" value="KAA8541261.1"/>
    <property type="molecule type" value="Genomic_DNA"/>
</dbReference>
<evidence type="ECO:0000313" key="2">
    <source>
        <dbReference type="Proteomes" id="UP000325577"/>
    </source>
</evidence>
<reference evidence="1 2" key="1">
    <citation type="submission" date="2019-09" db="EMBL/GenBank/DDBJ databases">
        <title>A chromosome-level genome assembly of the Chinese tupelo Nyssa sinensis.</title>
        <authorList>
            <person name="Yang X."/>
            <person name="Kang M."/>
            <person name="Yang Y."/>
            <person name="Xiong H."/>
            <person name="Wang M."/>
            <person name="Zhang Z."/>
            <person name="Wang Z."/>
            <person name="Wu H."/>
            <person name="Ma T."/>
            <person name="Liu J."/>
            <person name="Xi Z."/>
        </authorList>
    </citation>
    <scope>NUCLEOTIDE SEQUENCE [LARGE SCALE GENOMIC DNA]</scope>
    <source>
        <strain evidence="1">J267</strain>
        <tissue evidence="1">Leaf</tissue>
    </source>
</reference>
<keyword evidence="2" id="KW-1185">Reference proteome</keyword>
<name>A0A5J5BJE1_9ASTE</name>
<proteinExistence type="predicted"/>
<organism evidence="1 2">
    <name type="scientific">Nyssa sinensis</name>
    <dbReference type="NCBI Taxonomy" id="561372"/>
    <lineage>
        <taxon>Eukaryota</taxon>
        <taxon>Viridiplantae</taxon>
        <taxon>Streptophyta</taxon>
        <taxon>Embryophyta</taxon>
        <taxon>Tracheophyta</taxon>
        <taxon>Spermatophyta</taxon>
        <taxon>Magnoliopsida</taxon>
        <taxon>eudicotyledons</taxon>
        <taxon>Gunneridae</taxon>
        <taxon>Pentapetalae</taxon>
        <taxon>asterids</taxon>
        <taxon>Cornales</taxon>
        <taxon>Nyssaceae</taxon>
        <taxon>Nyssa</taxon>
    </lineage>
</organism>
<accession>A0A5J5BJE1</accession>
<gene>
    <name evidence="1" type="ORF">F0562_025132</name>
</gene>
<dbReference type="AlphaFoldDB" id="A0A5J5BJE1"/>
<sequence length="71" mass="7477">MEAHYCHSHSEVIEVSVGLEPAVGPEPTVAVTSSEWAARATDSEPVVAAGLTVMVAESTRLKLADSKLMLL</sequence>
<protein>
    <submittedName>
        <fullName evidence="1">Uncharacterized protein</fullName>
    </submittedName>
</protein>
<evidence type="ECO:0000313" key="1">
    <source>
        <dbReference type="EMBL" id="KAA8541261.1"/>
    </source>
</evidence>
<dbReference type="Proteomes" id="UP000325577">
    <property type="component" value="Linkage Group LG13"/>
</dbReference>